<dbReference type="SUPFAM" id="SSF50969">
    <property type="entry name" value="YVTN repeat-like/Quinoprotein amine dehydrogenase"/>
    <property type="match status" value="1"/>
</dbReference>
<dbReference type="PANTHER" id="PTHR46928:SF1">
    <property type="entry name" value="MESENCHYME-SPECIFIC CELL SURFACE GLYCOPROTEIN"/>
    <property type="match status" value="1"/>
</dbReference>
<dbReference type="Gene3D" id="2.130.10.10">
    <property type="entry name" value="YVTN repeat-like/Quinoprotein amine dehydrogenase"/>
    <property type="match status" value="1"/>
</dbReference>
<protein>
    <submittedName>
        <fullName evidence="2">Alkaline phosphatase</fullName>
    </submittedName>
</protein>
<organism evidence="2 3">
    <name type="scientific">Imtechella halotolerans K1</name>
    <dbReference type="NCBI Taxonomy" id="946077"/>
    <lineage>
        <taxon>Bacteria</taxon>
        <taxon>Pseudomonadati</taxon>
        <taxon>Bacteroidota</taxon>
        <taxon>Flavobacteriia</taxon>
        <taxon>Flavobacteriales</taxon>
        <taxon>Flavobacteriaceae</taxon>
        <taxon>Imtechella</taxon>
    </lineage>
</organism>
<reference evidence="2 3" key="1">
    <citation type="journal article" date="2012" name="J. Bacteriol.">
        <title>Genome Sequence of the Halotolerant Bacterium Imtechella halotolerans K1T.</title>
        <authorList>
            <person name="Kumar S."/>
            <person name="Vikram S."/>
            <person name="Subramanian S."/>
            <person name="Raghava G.P."/>
            <person name="Pinnaka A.K."/>
        </authorList>
    </citation>
    <scope>NUCLEOTIDE SEQUENCE [LARGE SCALE GENOMIC DNA]</scope>
    <source>
        <strain evidence="2 3">K1</strain>
    </source>
</reference>
<evidence type="ECO:0000313" key="3">
    <source>
        <dbReference type="Proteomes" id="UP000005938"/>
    </source>
</evidence>
<dbReference type="eggNOG" id="COG3391">
    <property type="taxonomic scope" value="Bacteria"/>
</dbReference>
<dbReference type="InterPro" id="IPR052956">
    <property type="entry name" value="Mesenchyme-surface_protein"/>
</dbReference>
<dbReference type="RefSeq" id="WP_008237845.1">
    <property type="nucleotide sequence ID" value="NZ_AJJU01000003.1"/>
</dbReference>
<name>I0WIE5_9FLAO</name>
<accession>I0WIE5</accession>
<dbReference type="PANTHER" id="PTHR46928">
    <property type="entry name" value="MESENCHYME-SPECIFIC CELL SURFACE GLYCOPROTEIN"/>
    <property type="match status" value="1"/>
</dbReference>
<dbReference type="NCBIfam" id="NF038117">
    <property type="entry name" value="choice_anch_I"/>
    <property type="match status" value="1"/>
</dbReference>
<dbReference type="InterPro" id="IPR055188">
    <property type="entry name" value="Choice_anch_I"/>
</dbReference>
<dbReference type="PATRIC" id="fig|946077.3.peg.901"/>
<dbReference type="InterPro" id="IPR015943">
    <property type="entry name" value="WD40/YVTN_repeat-like_dom_sf"/>
</dbReference>
<dbReference type="Pfam" id="PF22494">
    <property type="entry name" value="choice_anch_I"/>
    <property type="match status" value="1"/>
</dbReference>
<evidence type="ECO:0000313" key="2">
    <source>
        <dbReference type="EMBL" id="EID76161.1"/>
    </source>
</evidence>
<sequence length="490" mass="54633">MRKYIFWMAALMVTWSWCQSSTVRHLVTYKIGGVNSAEITAHCEKTQRLFTANYESHEISVYDILDINSPKKLSSIDIKPYGSDANSVAVYNGMLAVAITAHQGHLPGKLVIFDTKSMLFKQEFEVGSLPDMVAFSPSGRYVITANEGEPNEDYTIDPKGSVSIVDLYDSSVRTLDFSGFENQKEKLISRHFRISGKNTTFSEDIEPEYIAISPDSKIAYVSLQENNGVAVVNIEEKSIERILPLGYKDFSFPENSFDSSDVDGKNVLGNWPVRGLFMPDAVVVVVHDGESFFITANEGDTRKYTGFEDAVRVGEVRLDARNFPHAFDLQQPEALGRLRIVKDMGVQSDGSYNELYSFGVRSFSVWDRDGIQVYDSANEIARNTIDHPYFNQGDTRSDDSGPEPEALAVWEEGDRRLLFVGLERTNGVIVYDISNPRSPVYLEWVLKEGDISPEGLLVISRTDSPTGVPLLVVTNEVSGTVSIYEIGITP</sequence>
<proteinExistence type="predicted"/>
<comment type="caution">
    <text evidence="2">The sequence shown here is derived from an EMBL/GenBank/DDBJ whole genome shotgun (WGS) entry which is preliminary data.</text>
</comment>
<dbReference type="STRING" id="946077.W5A_04424"/>
<keyword evidence="3" id="KW-1185">Reference proteome</keyword>
<gene>
    <name evidence="2" type="ORF">W5A_04424</name>
</gene>
<dbReference type="AlphaFoldDB" id="I0WIE5"/>
<dbReference type="Proteomes" id="UP000005938">
    <property type="component" value="Unassembled WGS sequence"/>
</dbReference>
<feature type="domain" description="Choice-of-anchor I" evidence="1">
    <location>
        <begin position="25"/>
        <end position="486"/>
    </location>
</feature>
<evidence type="ECO:0000259" key="1">
    <source>
        <dbReference type="Pfam" id="PF22494"/>
    </source>
</evidence>
<dbReference type="OrthoDB" id="9803927at2"/>
<dbReference type="InterPro" id="IPR011044">
    <property type="entry name" value="Quino_amine_DH_bsu"/>
</dbReference>
<dbReference type="EMBL" id="AJJU01000003">
    <property type="protein sequence ID" value="EID76161.1"/>
    <property type="molecule type" value="Genomic_DNA"/>
</dbReference>